<organism evidence="1 2">
    <name type="scientific">Hibiscus syriacus</name>
    <name type="common">Rose of Sharon</name>
    <dbReference type="NCBI Taxonomy" id="106335"/>
    <lineage>
        <taxon>Eukaryota</taxon>
        <taxon>Viridiplantae</taxon>
        <taxon>Streptophyta</taxon>
        <taxon>Embryophyta</taxon>
        <taxon>Tracheophyta</taxon>
        <taxon>Spermatophyta</taxon>
        <taxon>Magnoliopsida</taxon>
        <taxon>eudicotyledons</taxon>
        <taxon>Gunneridae</taxon>
        <taxon>Pentapetalae</taxon>
        <taxon>rosids</taxon>
        <taxon>malvids</taxon>
        <taxon>Malvales</taxon>
        <taxon>Malvaceae</taxon>
        <taxon>Malvoideae</taxon>
        <taxon>Hibiscus</taxon>
    </lineage>
</organism>
<dbReference type="PANTHER" id="PTHR47723:SF19">
    <property type="entry name" value="POLYNUCLEOTIDYL TRANSFERASE, RIBONUCLEASE H-LIKE SUPERFAMILY PROTEIN"/>
    <property type="match status" value="1"/>
</dbReference>
<evidence type="ECO:0008006" key="3">
    <source>
        <dbReference type="Google" id="ProtNLM"/>
    </source>
</evidence>
<accession>A0A6A2YQN3</accession>
<dbReference type="EMBL" id="VEPZ02001303">
    <property type="protein sequence ID" value="KAE8681663.1"/>
    <property type="molecule type" value="Genomic_DNA"/>
</dbReference>
<comment type="caution">
    <text evidence="1">The sequence shown here is derived from an EMBL/GenBank/DDBJ whole genome shotgun (WGS) entry which is preliminary data.</text>
</comment>
<evidence type="ECO:0000313" key="1">
    <source>
        <dbReference type="EMBL" id="KAE8681663.1"/>
    </source>
</evidence>
<dbReference type="InterPro" id="IPR053151">
    <property type="entry name" value="RNase_H-like"/>
</dbReference>
<proteinExistence type="predicted"/>
<name>A0A6A2YQN3_HIBSY</name>
<gene>
    <name evidence="1" type="ORF">F3Y22_tig00111311pilonHSYRG00263</name>
</gene>
<dbReference type="AlphaFoldDB" id="A0A6A2YQN3"/>
<evidence type="ECO:0000313" key="2">
    <source>
        <dbReference type="Proteomes" id="UP000436088"/>
    </source>
</evidence>
<sequence length="133" mass="14842">MAASTWSPPPRGWMCLNTDGAVATLDGRGLIGGVLRNSTGDWITEQSSWSKIVMPLTVIFLYYAITKQRRSGCWITKIQWISRNGNKIADRMAKLASWNHFSLICFDFPPDELVDLLRLEAAVAQQDDATSHA</sequence>
<dbReference type="Proteomes" id="UP000436088">
    <property type="component" value="Unassembled WGS sequence"/>
</dbReference>
<keyword evidence="2" id="KW-1185">Reference proteome</keyword>
<dbReference type="PANTHER" id="PTHR47723">
    <property type="entry name" value="OS05G0353850 PROTEIN"/>
    <property type="match status" value="1"/>
</dbReference>
<protein>
    <recommendedName>
        <fullName evidence="3">RNase H type-1 domain-containing protein</fullName>
    </recommendedName>
</protein>
<reference evidence="1" key="1">
    <citation type="submission" date="2019-09" db="EMBL/GenBank/DDBJ databases">
        <title>Draft genome information of white flower Hibiscus syriacus.</title>
        <authorList>
            <person name="Kim Y.-M."/>
        </authorList>
    </citation>
    <scope>NUCLEOTIDE SEQUENCE [LARGE SCALE GENOMIC DNA]</scope>
    <source>
        <strain evidence="1">YM2019G1</strain>
    </source>
</reference>